<feature type="transmembrane region" description="Helical" evidence="8">
    <location>
        <begin position="12"/>
        <end position="30"/>
    </location>
</feature>
<evidence type="ECO:0000313" key="10">
    <source>
        <dbReference type="Proteomes" id="UP000838324"/>
    </source>
</evidence>
<sequence length="364" mass="40864">MGKHTLRVSELVICLSLFEIGSTTLFFMGSEAKQDAWLAMLIGALAGLILLILHLSIYRQEPNLDLFQLFRRYTGKYMGSLLNFMFVGYFAYETSRNVRDLGEVTLLTLLTRTPLWIVSLIAILVVANTVRYGYKVFFLICVILFPGMVVGYAIISILFPATGLLHLEFFLPILENGWMPVFKAAIPEIVSFPFGQVVLFLVFYPHARRAKNLPKAVITVYLLTALALTFLNQLIVLVMGHKLASFSTLPLLQSVQLIRLTEVFERTDALFILLFFLGLGIKMAAFFTGAVIGLERITGVSFKTWVFPMGAVIYGVSFLSPNYTHHIIVGRDITLNTSSPFFQIVLPLVLFIIMKIKRAPDNTA</sequence>
<feature type="transmembrane region" description="Helical" evidence="8">
    <location>
        <begin position="304"/>
        <end position="320"/>
    </location>
</feature>
<evidence type="ECO:0000256" key="4">
    <source>
        <dbReference type="ARBA" id="ARBA00022544"/>
    </source>
</evidence>
<evidence type="ECO:0000256" key="7">
    <source>
        <dbReference type="ARBA" id="ARBA00023136"/>
    </source>
</evidence>
<gene>
    <name evidence="9" type="primary">yndE_4</name>
    <name evidence="9" type="ORF">PAECIP111892_02539</name>
</gene>
<dbReference type="PANTHER" id="PTHR34975">
    <property type="entry name" value="SPORE GERMINATION PROTEIN A2"/>
    <property type="match status" value="1"/>
</dbReference>
<feature type="transmembrane region" description="Helical" evidence="8">
    <location>
        <begin position="340"/>
        <end position="356"/>
    </location>
</feature>
<evidence type="ECO:0000313" key="9">
    <source>
        <dbReference type="EMBL" id="CAH1204769.1"/>
    </source>
</evidence>
<feature type="transmembrane region" description="Helical" evidence="8">
    <location>
        <begin position="136"/>
        <end position="161"/>
    </location>
</feature>
<dbReference type="PANTHER" id="PTHR34975:SF2">
    <property type="entry name" value="SPORE GERMINATION PROTEIN A2"/>
    <property type="match status" value="1"/>
</dbReference>
<keyword evidence="4" id="KW-0309">Germination</keyword>
<dbReference type="InterPro" id="IPR004761">
    <property type="entry name" value="Spore_GerAB"/>
</dbReference>
<name>A0ABN8GHM3_9BACL</name>
<evidence type="ECO:0000256" key="5">
    <source>
        <dbReference type="ARBA" id="ARBA00022692"/>
    </source>
</evidence>
<keyword evidence="5 8" id="KW-0812">Transmembrane</keyword>
<comment type="similarity">
    <text evidence="2">Belongs to the amino acid-polyamine-organocation (APC) superfamily. Spore germination protein (SGP) (TC 2.A.3.9) family.</text>
</comment>
<organism evidence="9 10">
    <name type="scientific">Paenibacillus auburnensis</name>
    <dbReference type="NCBI Taxonomy" id="2905649"/>
    <lineage>
        <taxon>Bacteria</taxon>
        <taxon>Bacillati</taxon>
        <taxon>Bacillota</taxon>
        <taxon>Bacilli</taxon>
        <taxon>Bacillales</taxon>
        <taxon>Paenibacillaceae</taxon>
        <taxon>Paenibacillus</taxon>
    </lineage>
</organism>
<feature type="transmembrane region" description="Helical" evidence="8">
    <location>
        <begin position="269"/>
        <end position="292"/>
    </location>
</feature>
<keyword evidence="10" id="KW-1185">Reference proteome</keyword>
<evidence type="ECO:0000256" key="2">
    <source>
        <dbReference type="ARBA" id="ARBA00007998"/>
    </source>
</evidence>
<feature type="transmembrane region" description="Helical" evidence="8">
    <location>
        <begin position="216"/>
        <end position="239"/>
    </location>
</feature>
<keyword evidence="7 8" id="KW-0472">Membrane</keyword>
<feature type="transmembrane region" description="Helical" evidence="8">
    <location>
        <begin position="36"/>
        <end position="55"/>
    </location>
</feature>
<evidence type="ECO:0000256" key="3">
    <source>
        <dbReference type="ARBA" id="ARBA00022448"/>
    </source>
</evidence>
<comment type="caution">
    <text evidence="9">The sequence shown here is derived from an EMBL/GenBank/DDBJ whole genome shotgun (WGS) entry which is preliminary data.</text>
</comment>
<evidence type="ECO:0000256" key="8">
    <source>
        <dbReference type="SAM" id="Phobius"/>
    </source>
</evidence>
<accession>A0ABN8GHM3</accession>
<evidence type="ECO:0000256" key="6">
    <source>
        <dbReference type="ARBA" id="ARBA00022989"/>
    </source>
</evidence>
<dbReference type="RefSeq" id="WP_236333540.1">
    <property type="nucleotide sequence ID" value="NZ_CAKMMG010000002.1"/>
</dbReference>
<comment type="subcellular location">
    <subcellularLocation>
        <location evidence="1">Membrane</location>
        <topology evidence="1">Multi-pass membrane protein</topology>
    </subcellularLocation>
</comment>
<protein>
    <submittedName>
        <fullName evidence="9">Spore germination protein YndE</fullName>
    </submittedName>
</protein>
<dbReference type="EMBL" id="CAKMMG010000002">
    <property type="protein sequence ID" value="CAH1204769.1"/>
    <property type="molecule type" value="Genomic_DNA"/>
</dbReference>
<keyword evidence="6 8" id="KW-1133">Transmembrane helix</keyword>
<dbReference type="Proteomes" id="UP000838324">
    <property type="component" value="Unassembled WGS sequence"/>
</dbReference>
<dbReference type="NCBIfam" id="TIGR00912">
    <property type="entry name" value="2A0309"/>
    <property type="match status" value="1"/>
</dbReference>
<feature type="transmembrane region" description="Helical" evidence="8">
    <location>
        <begin position="75"/>
        <end position="92"/>
    </location>
</feature>
<keyword evidence="3" id="KW-0813">Transport</keyword>
<evidence type="ECO:0000256" key="1">
    <source>
        <dbReference type="ARBA" id="ARBA00004141"/>
    </source>
</evidence>
<feature type="transmembrane region" description="Helical" evidence="8">
    <location>
        <begin position="104"/>
        <end position="127"/>
    </location>
</feature>
<proteinExistence type="inferred from homology"/>
<dbReference type="Pfam" id="PF03845">
    <property type="entry name" value="Spore_permease"/>
    <property type="match status" value="1"/>
</dbReference>
<feature type="transmembrane region" description="Helical" evidence="8">
    <location>
        <begin position="181"/>
        <end position="204"/>
    </location>
</feature>
<reference evidence="9" key="1">
    <citation type="submission" date="2022-01" db="EMBL/GenBank/DDBJ databases">
        <authorList>
            <person name="Criscuolo A."/>
        </authorList>
    </citation>
    <scope>NUCLEOTIDE SEQUENCE</scope>
    <source>
        <strain evidence="9">CIP111892</strain>
    </source>
</reference>